<dbReference type="Proteomes" id="UP001501867">
    <property type="component" value="Unassembled WGS sequence"/>
</dbReference>
<proteinExistence type="predicted"/>
<keyword evidence="1" id="KW-0732">Signal</keyword>
<accession>A0ABP3F4Z2</accession>
<gene>
    <name evidence="2" type="ORF">GCM10010302_40220</name>
</gene>
<comment type="caution">
    <text evidence="2">The sequence shown here is derived from an EMBL/GenBank/DDBJ whole genome shotgun (WGS) entry which is preliminary data.</text>
</comment>
<reference evidence="3" key="1">
    <citation type="journal article" date="2019" name="Int. J. Syst. Evol. Microbiol.">
        <title>The Global Catalogue of Microorganisms (GCM) 10K type strain sequencing project: providing services to taxonomists for standard genome sequencing and annotation.</title>
        <authorList>
            <consortium name="The Broad Institute Genomics Platform"/>
            <consortium name="The Broad Institute Genome Sequencing Center for Infectious Disease"/>
            <person name="Wu L."/>
            <person name="Ma J."/>
        </authorList>
    </citation>
    <scope>NUCLEOTIDE SEQUENCE [LARGE SCALE GENOMIC DNA]</scope>
    <source>
        <strain evidence="3">JCM 4505</strain>
    </source>
</reference>
<organism evidence="2 3">
    <name type="scientific">Streptomyces polychromogenes</name>
    <dbReference type="NCBI Taxonomy" id="67342"/>
    <lineage>
        <taxon>Bacteria</taxon>
        <taxon>Bacillati</taxon>
        <taxon>Actinomycetota</taxon>
        <taxon>Actinomycetes</taxon>
        <taxon>Kitasatosporales</taxon>
        <taxon>Streptomycetaceae</taxon>
        <taxon>Streptomyces</taxon>
    </lineage>
</organism>
<dbReference type="EMBL" id="BAAABV010000018">
    <property type="protein sequence ID" value="GAA0297537.1"/>
    <property type="molecule type" value="Genomic_DNA"/>
</dbReference>
<evidence type="ECO:0000313" key="3">
    <source>
        <dbReference type="Proteomes" id="UP001501867"/>
    </source>
</evidence>
<keyword evidence="3" id="KW-1185">Reference proteome</keyword>
<evidence type="ECO:0000313" key="2">
    <source>
        <dbReference type="EMBL" id="GAA0297537.1"/>
    </source>
</evidence>
<sequence length="123" mass="13321">MSSTRIRLAALGATLLGALAITPPAQATDTAAAQPQSSFAVPCERGWACLYPLPNFEGTPIKMYDCKMVTNPFRGTGSWVNNQPSKYHVKFYDHGGNLGWTSPGGYSEDRNAPLDWFGYISAC</sequence>
<protein>
    <recommendedName>
        <fullName evidence="4">Peptidase inhibitor family I36</fullName>
    </recommendedName>
</protein>
<feature type="signal peptide" evidence="1">
    <location>
        <begin position="1"/>
        <end position="27"/>
    </location>
</feature>
<evidence type="ECO:0000256" key="1">
    <source>
        <dbReference type="SAM" id="SignalP"/>
    </source>
</evidence>
<evidence type="ECO:0008006" key="4">
    <source>
        <dbReference type="Google" id="ProtNLM"/>
    </source>
</evidence>
<feature type="chain" id="PRO_5045509276" description="Peptidase inhibitor family I36" evidence="1">
    <location>
        <begin position="28"/>
        <end position="123"/>
    </location>
</feature>
<name>A0ABP3F4Z2_9ACTN</name>
<dbReference type="RefSeq" id="WP_344161149.1">
    <property type="nucleotide sequence ID" value="NZ_BAAABV010000018.1"/>
</dbReference>